<sequence length="384" mass="43949">MFEITFLGTSGGPIEGTNCCILLKSSDKSYKEIIENNLSDEILCIDAGSGINRLSEVIYNEINNLEFNQSLNLYNDKSSVEHYYHESMNIIKPFKDLNNPHNDDTTPIGLSMKIFDNINNYIISHPHLDHINSLVLNSPNFSVQNSKNVIASSSTIDSLDKFIFNGIIWPNMQEFKILKFNKIDYHQQFELNNFTIKMYKLSHGKLFNSIKRNNSISLIENYQLNQKQKNDYHTTSTPYLSSAFLISNRLDNDILIFGDFESDSVSGLNFNSLIWKDISPLIISNRLNIIVVECSNSNLSTNNLYGHLNPIYLFQELVLLNDFCKQLTSDPHPLENLNIIVNHIKETSTSNPRKKILQILNEFNEKYDLRIKFSIALSGVSVSI</sequence>
<name>A0ACA9YD80_9ASCO</name>
<gene>
    <name evidence="1" type="ORF">CLIB1444_10S03048</name>
</gene>
<reference evidence="1" key="1">
    <citation type="submission" date="2022-06" db="EMBL/GenBank/DDBJ databases">
        <authorList>
            <person name="Legras J.-L."/>
            <person name="Devillers H."/>
            <person name="Grondin C."/>
        </authorList>
    </citation>
    <scope>NUCLEOTIDE SEQUENCE</scope>
    <source>
        <strain evidence="1">CLIB 1444</strain>
    </source>
</reference>
<evidence type="ECO:0000313" key="1">
    <source>
        <dbReference type="EMBL" id="CAH6722641.1"/>
    </source>
</evidence>
<keyword evidence="2" id="KW-1185">Reference proteome</keyword>
<protein>
    <submittedName>
        <fullName evidence="1">3',5'-cyclic-nucleotide phosphodiesterase 1</fullName>
    </submittedName>
</protein>
<comment type="caution">
    <text evidence="1">The sequence shown here is derived from an EMBL/GenBank/DDBJ whole genome shotgun (WGS) entry which is preliminary data.</text>
</comment>
<organism evidence="1 2">
    <name type="scientific">[Candida] jaroonii</name>
    <dbReference type="NCBI Taxonomy" id="467808"/>
    <lineage>
        <taxon>Eukaryota</taxon>
        <taxon>Fungi</taxon>
        <taxon>Dikarya</taxon>
        <taxon>Ascomycota</taxon>
        <taxon>Saccharomycotina</taxon>
        <taxon>Pichiomycetes</taxon>
        <taxon>Debaryomycetaceae</taxon>
        <taxon>Yamadazyma</taxon>
    </lineage>
</organism>
<dbReference type="Proteomes" id="UP001152531">
    <property type="component" value="Unassembled WGS sequence"/>
</dbReference>
<accession>A0ACA9YD80</accession>
<evidence type="ECO:0000313" key="2">
    <source>
        <dbReference type="Proteomes" id="UP001152531"/>
    </source>
</evidence>
<proteinExistence type="predicted"/>
<dbReference type="EMBL" id="CALSDN010000010">
    <property type="protein sequence ID" value="CAH6722641.1"/>
    <property type="molecule type" value="Genomic_DNA"/>
</dbReference>